<name>A0ACC2FB80_DALPE</name>
<keyword evidence="2" id="KW-1185">Reference proteome</keyword>
<reference evidence="1" key="1">
    <citation type="submission" date="2021-05" db="EMBL/GenBank/DDBJ databases">
        <authorList>
            <person name="Pan Q."/>
            <person name="Jouanno E."/>
            <person name="Zahm M."/>
            <person name="Klopp C."/>
            <person name="Cabau C."/>
            <person name="Louis A."/>
            <person name="Berthelot C."/>
            <person name="Parey E."/>
            <person name="Roest Crollius H."/>
            <person name="Montfort J."/>
            <person name="Robinson-Rechavi M."/>
            <person name="Bouchez O."/>
            <person name="Lampietro C."/>
            <person name="Lopez Roques C."/>
            <person name="Donnadieu C."/>
            <person name="Postlethwait J."/>
            <person name="Bobe J."/>
            <person name="Dillon D."/>
            <person name="Chandos A."/>
            <person name="von Hippel F."/>
            <person name="Guiguen Y."/>
        </authorList>
    </citation>
    <scope>NUCLEOTIDE SEQUENCE</scope>
    <source>
        <strain evidence="1">YG-Jan2019</strain>
    </source>
</reference>
<dbReference type="EMBL" id="CM055758">
    <property type="protein sequence ID" value="KAJ7988594.1"/>
    <property type="molecule type" value="Genomic_DNA"/>
</dbReference>
<proteinExistence type="predicted"/>
<gene>
    <name evidence="1" type="ORF">DPEC_G00325170</name>
</gene>
<organism evidence="1 2">
    <name type="scientific">Dallia pectoralis</name>
    <name type="common">Alaska blackfish</name>
    <dbReference type="NCBI Taxonomy" id="75939"/>
    <lineage>
        <taxon>Eukaryota</taxon>
        <taxon>Metazoa</taxon>
        <taxon>Chordata</taxon>
        <taxon>Craniata</taxon>
        <taxon>Vertebrata</taxon>
        <taxon>Euteleostomi</taxon>
        <taxon>Actinopterygii</taxon>
        <taxon>Neopterygii</taxon>
        <taxon>Teleostei</taxon>
        <taxon>Protacanthopterygii</taxon>
        <taxon>Esociformes</taxon>
        <taxon>Umbridae</taxon>
        <taxon>Dallia</taxon>
    </lineage>
</organism>
<evidence type="ECO:0000313" key="2">
    <source>
        <dbReference type="Proteomes" id="UP001157502"/>
    </source>
</evidence>
<evidence type="ECO:0000313" key="1">
    <source>
        <dbReference type="EMBL" id="KAJ7988594.1"/>
    </source>
</evidence>
<comment type="caution">
    <text evidence="1">The sequence shown here is derived from an EMBL/GenBank/DDBJ whole genome shotgun (WGS) entry which is preliminary data.</text>
</comment>
<protein>
    <submittedName>
        <fullName evidence="1">Uncharacterized protein</fullName>
    </submittedName>
</protein>
<sequence>MSPSKKCVTQIMSRFPFQKLSLGTFPSKWSLSIQSHLFRATYWWIFSDINGTTTQISRTNQFETVQKTDRQSLQKDIRSRGKINIKYNINIYNKYFILYENMSFHMVSEDRQKVLS</sequence>
<accession>A0ACC2FB80</accession>
<dbReference type="Proteomes" id="UP001157502">
    <property type="component" value="Chromosome 31"/>
</dbReference>